<gene>
    <name evidence="2" type="ORF">DPMN_045173</name>
</gene>
<feature type="compositionally biased region" description="Polar residues" evidence="1">
    <location>
        <begin position="28"/>
        <end position="45"/>
    </location>
</feature>
<name>A0A9D4I150_DREPO</name>
<proteinExistence type="predicted"/>
<reference evidence="2" key="1">
    <citation type="journal article" date="2019" name="bioRxiv">
        <title>The Genome of the Zebra Mussel, Dreissena polymorpha: A Resource for Invasive Species Research.</title>
        <authorList>
            <person name="McCartney M.A."/>
            <person name="Auch B."/>
            <person name="Kono T."/>
            <person name="Mallez S."/>
            <person name="Zhang Y."/>
            <person name="Obille A."/>
            <person name="Becker A."/>
            <person name="Abrahante J.E."/>
            <person name="Garbe J."/>
            <person name="Badalamenti J.P."/>
            <person name="Herman A."/>
            <person name="Mangelson H."/>
            <person name="Liachko I."/>
            <person name="Sullivan S."/>
            <person name="Sone E.D."/>
            <person name="Koren S."/>
            <person name="Silverstein K.A.T."/>
            <person name="Beckman K.B."/>
            <person name="Gohl D.M."/>
        </authorList>
    </citation>
    <scope>NUCLEOTIDE SEQUENCE</scope>
    <source>
        <strain evidence="2">Duluth1</strain>
        <tissue evidence="2">Whole animal</tissue>
    </source>
</reference>
<comment type="caution">
    <text evidence="2">The sequence shown here is derived from an EMBL/GenBank/DDBJ whole genome shotgun (WGS) entry which is preliminary data.</text>
</comment>
<reference evidence="2" key="2">
    <citation type="submission" date="2020-11" db="EMBL/GenBank/DDBJ databases">
        <authorList>
            <person name="McCartney M.A."/>
            <person name="Auch B."/>
            <person name="Kono T."/>
            <person name="Mallez S."/>
            <person name="Becker A."/>
            <person name="Gohl D.M."/>
            <person name="Silverstein K.A.T."/>
            <person name="Koren S."/>
            <person name="Bechman K.B."/>
            <person name="Herman A."/>
            <person name="Abrahante J.E."/>
            <person name="Garbe J."/>
        </authorList>
    </citation>
    <scope>NUCLEOTIDE SEQUENCE</scope>
    <source>
        <strain evidence="2">Duluth1</strain>
        <tissue evidence="2">Whole animal</tissue>
    </source>
</reference>
<accession>A0A9D4I150</accession>
<feature type="region of interest" description="Disordered" evidence="1">
    <location>
        <begin position="23"/>
        <end position="47"/>
    </location>
</feature>
<feature type="non-terminal residue" evidence="2">
    <location>
        <position position="85"/>
    </location>
</feature>
<dbReference type="AlphaFoldDB" id="A0A9D4I150"/>
<organism evidence="2 3">
    <name type="scientific">Dreissena polymorpha</name>
    <name type="common">Zebra mussel</name>
    <name type="synonym">Mytilus polymorpha</name>
    <dbReference type="NCBI Taxonomy" id="45954"/>
    <lineage>
        <taxon>Eukaryota</taxon>
        <taxon>Metazoa</taxon>
        <taxon>Spiralia</taxon>
        <taxon>Lophotrochozoa</taxon>
        <taxon>Mollusca</taxon>
        <taxon>Bivalvia</taxon>
        <taxon>Autobranchia</taxon>
        <taxon>Heteroconchia</taxon>
        <taxon>Euheterodonta</taxon>
        <taxon>Imparidentia</taxon>
        <taxon>Neoheterodontei</taxon>
        <taxon>Myida</taxon>
        <taxon>Dreissenoidea</taxon>
        <taxon>Dreissenidae</taxon>
        <taxon>Dreissena</taxon>
    </lineage>
</organism>
<keyword evidence="3" id="KW-1185">Reference proteome</keyword>
<sequence length="85" mass="9751">MRRTDTDTLKCWNRIVKAFANSLDPDETPQNVASHQDPNCRQQCGAQRGAQKIADKWEDVPYVVIDQPNTEIPVYDVKKDQPHSK</sequence>
<dbReference type="Proteomes" id="UP000828390">
    <property type="component" value="Unassembled WGS sequence"/>
</dbReference>
<evidence type="ECO:0000256" key="1">
    <source>
        <dbReference type="SAM" id="MobiDB-lite"/>
    </source>
</evidence>
<protein>
    <submittedName>
        <fullName evidence="2">Uncharacterized protein</fullName>
    </submittedName>
</protein>
<evidence type="ECO:0000313" key="3">
    <source>
        <dbReference type="Proteomes" id="UP000828390"/>
    </source>
</evidence>
<evidence type="ECO:0000313" key="2">
    <source>
        <dbReference type="EMBL" id="KAH3738536.1"/>
    </source>
</evidence>
<dbReference type="EMBL" id="JAIWYP010000011">
    <property type="protein sequence ID" value="KAH3738536.1"/>
    <property type="molecule type" value="Genomic_DNA"/>
</dbReference>